<proteinExistence type="predicted"/>
<feature type="signal peptide" evidence="2">
    <location>
        <begin position="1"/>
        <end position="18"/>
    </location>
</feature>
<evidence type="ECO:0008006" key="5">
    <source>
        <dbReference type="Google" id="ProtNLM"/>
    </source>
</evidence>
<protein>
    <recommendedName>
        <fullName evidence="5">Glycosyl hydrolase family 98 putative carbohydrate-binding module domain-containing protein</fullName>
    </recommendedName>
</protein>
<feature type="region of interest" description="Disordered" evidence="1">
    <location>
        <begin position="22"/>
        <end position="45"/>
    </location>
</feature>
<organism evidence="3 4">
    <name type="scientific">Nocardioides salarius</name>
    <dbReference type="NCBI Taxonomy" id="374513"/>
    <lineage>
        <taxon>Bacteria</taxon>
        <taxon>Bacillati</taxon>
        <taxon>Actinomycetota</taxon>
        <taxon>Actinomycetes</taxon>
        <taxon>Propionibacteriales</taxon>
        <taxon>Nocardioidaceae</taxon>
        <taxon>Nocardioides</taxon>
    </lineage>
</organism>
<reference evidence="3 4" key="1">
    <citation type="submission" date="2021-01" db="EMBL/GenBank/DDBJ databases">
        <title>Sequencing the genomes of 1000 actinobacteria strains.</title>
        <authorList>
            <person name="Klenk H.-P."/>
        </authorList>
    </citation>
    <scope>NUCLEOTIDE SEQUENCE [LARGE SCALE GENOMIC DNA]</scope>
    <source>
        <strain evidence="3 4">DSM 18239</strain>
    </source>
</reference>
<accession>A0ABS2MDF7</accession>
<evidence type="ECO:0000256" key="1">
    <source>
        <dbReference type="SAM" id="MobiDB-lite"/>
    </source>
</evidence>
<name>A0ABS2MDF7_9ACTN</name>
<comment type="caution">
    <text evidence="3">The sequence shown here is derived from an EMBL/GenBank/DDBJ whole genome shotgun (WGS) entry which is preliminary data.</text>
</comment>
<keyword evidence="2" id="KW-0732">Signal</keyword>
<dbReference type="RefSeq" id="WP_193666970.1">
    <property type="nucleotide sequence ID" value="NZ_JACDTV010000001.1"/>
</dbReference>
<dbReference type="EMBL" id="JAFBBZ010000001">
    <property type="protein sequence ID" value="MBM7509175.1"/>
    <property type="molecule type" value="Genomic_DNA"/>
</dbReference>
<gene>
    <name evidence="3" type="ORF">JOE61_002989</name>
</gene>
<evidence type="ECO:0000313" key="4">
    <source>
        <dbReference type="Proteomes" id="UP000732378"/>
    </source>
</evidence>
<feature type="compositionally biased region" description="Low complexity" evidence="1">
    <location>
        <begin position="28"/>
        <end position="40"/>
    </location>
</feature>
<sequence length="193" mass="20039">MIVAPLLCSVLAVGSCSAGGEAPVADDATSPAASPGSRAPAEVDDASLAASEATGARLRFPSAQLRLPDQTWTAKSAAKGSGGGYAPGLSGKLFINEVPTITNYPDLDELLDLSLADANRDESFAVRLGPERDLDGVSVAVLEGSGGREHMVRLETGVLEPQPAYLTLEIRTSGSAALHRERVDAVVASWQWR</sequence>
<evidence type="ECO:0000313" key="3">
    <source>
        <dbReference type="EMBL" id="MBM7509175.1"/>
    </source>
</evidence>
<dbReference type="Proteomes" id="UP000732378">
    <property type="component" value="Unassembled WGS sequence"/>
</dbReference>
<evidence type="ECO:0000256" key="2">
    <source>
        <dbReference type="SAM" id="SignalP"/>
    </source>
</evidence>
<keyword evidence="4" id="KW-1185">Reference proteome</keyword>
<feature type="chain" id="PRO_5045522669" description="Glycosyl hydrolase family 98 putative carbohydrate-binding module domain-containing protein" evidence="2">
    <location>
        <begin position="19"/>
        <end position="193"/>
    </location>
</feature>